<dbReference type="EMBL" id="MHIE01000003">
    <property type="protein sequence ID" value="OGY46462.1"/>
    <property type="molecule type" value="Genomic_DNA"/>
</dbReference>
<feature type="region of interest" description="Interaction with tRNA" evidence="9">
    <location>
        <begin position="308"/>
        <end position="309"/>
    </location>
</feature>
<feature type="binding site" evidence="9">
    <location>
        <position position="130"/>
    </location>
    <ligand>
        <name>ATP</name>
        <dbReference type="ChEBI" id="CHEBI:30616"/>
    </ligand>
</feature>
<dbReference type="SUPFAM" id="SSF52402">
    <property type="entry name" value="Adenine nucleotide alpha hydrolases-like"/>
    <property type="match status" value="1"/>
</dbReference>
<dbReference type="FunFam" id="2.30.30.280:FF:000001">
    <property type="entry name" value="tRNA-specific 2-thiouridylase MnmA"/>
    <property type="match status" value="1"/>
</dbReference>
<dbReference type="Pfam" id="PF20259">
    <property type="entry name" value="tRNA_Me_trans_M"/>
    <property type="match status" value="1"/>
</dbReference>
<dbReference type="InterPro" id="IPR004506">
    <property type="entry name" value="MnmA-like"/>
</dbReference>
<reference evidence="12 13" key="1">
    <citation type="journal article" date="2016" name="Nat. Commun.">
        <title>Thousands of microbial genomes shed light on interconnected biogeochemical processes in an aquifer system.</title>
        <authorList>
            <person name="Anantharaman K."/>
            <person name="Brown C.T."/>
            <person name="Hug L.A."/>
            <person name="Sharon I."/>
            <person name="Castelle C.J."/>
            <person name="Probst A.J."/>
            <person name="Thomas B.C."/>
            <person name="Singh A."/>
            <person name="Wilkins M.J."/>
            <person name="Karaoz U."/>
            <person name="Brodie E.L."/>
            <person name="Williams K.H."/>
            <person name="Hubbard S.S."/>
            <person name="Banfield J.F."/>
        </authorList>
    </citation>
    <scope>NUCLEOTIDE SEQUENCE [LARGE SCALE GENOMIC DNA]</scope>
</reference>
<evidence type="ECO:0000313" key="13">
    <source>
        <dbReference type="Proteomes" id="UP000178240"/>
    </source>
</evidence>
<feature type="active site" description="Cysteine persulfide intermediate" evidence="9">
    <location>
        <position position="202"/>
    </location>
</feature>
<evidence type="ECO:0000256" key="7">
    <source>
        <dbReference type="ARBA" id="ARBA00023157"/>
    </source>
</evidence>
<gene>
    <name evidence="9" type="primary">mnmA</name>
    <name evidence="12" type="ORF">A2744_03365</name>
</gene>
<dbReference type="InterPro" id="IPR046885">
    <property type="entry name" value="MnmA-like_C"/>
</dbReference>
<dbReference type="Pfam" id="PF03054">
    <property type="entry name" value="tRNA_Me_trans"/>
    <property type="match status" value="1"/>
</dbReference>
<comment type="similarity">
    <text evidence="9">Belongs to the MnmA/TRMU family.</text>
</comment>
<dbReference type="STRING" id="1797535.A2744_03365"/>
<comment type="subcellular location">
    <subcellularLocation>
        <location evidence="9">Cytoplasm</location>
    </subcellularLocation>
</comment>
<feature type="active site" description="Nucleophile" evidence="9">
    <location>
        <position position="106"/>
    </location>
</feature>
<dbReference type="Gene3D" id="2.30.30.280">
    <property type="entry name" value="Adenine nucleotide alpha hydrolases-like domains"/>
    <property type="match status" value="1"/>
</dbReference>
<evidence type="ECO:0000256" key="6">
    <source>
        <dbReference type="ARBA" id="ARBA00022884"/>
    </source>
</evidence>
<keyword evidence="7" id="KW-1015">Disulfide bond</keyword>
<dbReference type="AlphaFoldDB" id="A0A1G1Y2F0"/>
<dbReference type="GO" id="GO:0005524">
    <property type="term" value="F:ATP binding"/>
    <property type="evidence" value="ECO:0007669"/>
    <property type="project" value="UniProtKB-KW"/>
</dbReference>
<keyword evidence="1 9" id="KW-0820">tRNA-binding</keyword>
<dbReference type="Proteomes" id="UP000178240">
    <property type="component" value="Unassembled WGS sequence"/>
</dbReference>
<evidence type="ECO:0000256" key="9">
    <source>
        <dbReference type="HAMAP-Rule" id="MF_00144"/>
    </source>
</evidence>
<evidence type="ECO:0000313" key="12">
    <source>
        <dbReference type="EMBL" id="OGY46462.1"/>
    </source>
</evidence>
<dbReference type="InterPro" id="IPR023382">
    <property type="entry name" value="MnmA-like_central_sf"/>
</dbReference>
<name>A0A1G1Y2F0_9BACT</name>
<evidence type="ECO:0000259" key="11">
    <source>
        <dbReference type="Pfam" id="PF20259"/>
    </source>
</evidence>
<comment type="function">
    <text evidence="9">Catalyzes the 2-thiolation of uridine at the wobble position (U34) of tRNA, leading to the formation of s(2)U34.</text>
</comment>
<feature type="domain" description="tRNA-specific 2-thiouridylase MnmA-like C-terminal" evidence="10">
    <location>
        <begin position="283"/>
        <end position="357"/>
    </location>
</feature>
<dbReference type="PANTHER" id="PTHR11933:SF5">
    <property type="entry name" value="MITOCHONDRIAL TRNA-SPECIFIC 2-THIOURIDYLASE 1"/>
    <property type="match status" value="1"/>
</dbReference>
<accession>A0A1G1Y2F0</accession>
<dbReference type="NCBIfam" id="TIGR00420">
    <property type="entry name" value="trmU"/>
    <property type="match status" value="1"/>
</dbReference>
<dbReference type="GO" id="GO:0002143">
    <property type="term" value="P:tRNA wobble position uridine thiolation"/>
    <property type="evidence" value="ECO:0007669"/>
    <property type="project" value="TreeGrafter"/>
</dbReference>
<evidence type="ECO:0000256" key="1">
    <source>
        <dbReference type="ARBA" id="ARBA00022555"/>
    </source>
</evidence>
<dbReference type="FunFam" id="3.40.50.620:FF:000115">
    <property type="entry name" value="tRNA-specific 2-thiouridylase MnmA"/>
    <property type="match status" value="1"/>
</dbReference>
<keyword evidence="3 9" id="KW-0819">tRNA processing</keyword>
<keyword evidence="6 9" id="KW-0694">RNA-binding</keyword>
<evidence type="ECO:0000259" key="10">
    <source>
        <dbReference type="Pfam" id="PF20258"/>
    </source>
</evidence>
<evidence type="ECO:0000256" key="4">
    <source>
        <dbReference type="ARBA" id="ARBA00022741"/>
    </source>
</evidence>
<dbReference type="InterPro" id="IPR046884">
    <property type="entry name" value="MnmA-like_central"/>
</dbReference>
<keyword evidence="4 9" id="KW-0547">Nucleotide-binding</keyword>
<proteinExistence type="inferred from homology"/>
<feature type="site" description="Interaction with tRNA" evidence="9">
    <location>
        <position position="341"/>
    </location>
</feature>
<dbReference type="EC" id="2.8.1.13" evidence="9"/>
<feature type="binding site" evidence="9">
    <location>
        <position position="40"/>
    </location>
    <ligand>
        <name>ATP</name>
        <dbReference type="ChEBI" id="CHEBI:30616"/>
    </ligand>
</feature>
<dbReference type="CDD" id="cd01998">
    <property type="entry name" value="MnmA_TRMU-like"/>
    <property type="match status" value="1"/>
</dbReference>
<dbReference type="PANTHER" id="PTHR11933">
    <property type="entry name" value="TRNA 5-METHYLAMINOMETHYL-2-THIOURIDYLATE -METHYLTRANSFERASE"/>
    <property type="match status" value="1"/>
</dbReference>
<protein>
    <recommendedName>
        <fullName evidence="9">tRNA-specific 2-thiouridylase MnmA</fullName>
        <ecNumber evidence="9">2.8.1.13</ecNumber>
    </recommendedName>
</protein>
<keyword evidence="2 9" id="KW-0808">Transferase</keyword>
<dbReference type="Gene3D" id="2.40.30.10">
    <property type="entry name" value="Translation factors"/>
    <property type="match status" value="1"/>
</dbReference>
<dbReference type="Pfam" id="PF20258">
    <property type="entry name" value="tRNA_Me_trans_C"/>
    <property type="match status" value="1"/>
</dbReference>
<dbReference type="Gene3D" id="3.40.50.620">
    <property type="entry name" value="HUPs"/>
    <property type="match status" value="1"/>
</dbReference>
<dbReference type="InterPro" id="IPR014729">
    <property type="entry name" value="Rossmann-like_a/b/a_fold"/>
</dbReference>
<keyword evidence="9" id="KW-0963">Cytoplasm</keyword>
<comment type="catalytic activity">
    <reaction evidence="8 9">
        <text>S-sulfanyl-L-cysteinyl-[protein] + uridine(34) in tRNA + AH2 + ATP = 2-thiouridine(34) in tRNA + L-cysteinyl-[protein] + A + AMP + diphosphate + H(+)</text>
        <dbReference type="Rhea" id="RHEA:47032"/>
        <dbReference type="Rhea" id="RHEA-COMP:10131"/>
        <dbReference type="Rhea" id="RHEA-COMP:11726"/>
        <dbReference type="Rhea" id="RHEA-COMP:11727"/>
        <dbReference type="Rhea" id="RHEA-COMP:11728"/>
        <dbReference type="ChEBI" id="CHEBI:13193"/>
        <dbReference type="ChEBI" id="CHEBI:15378"/>
        <dbReference type="ChEBI" id="CHEBI:17499"/>
        <dbReference type="ChEBI" id="CHEBI:29950"/>
        <dbReference type="ChEBI" id="CHEBI:30616"/>
        <dbReference type="ChEBI" id="CHEBI:33019"/>
        <dbReference type="ChEBI" id="CHEBI:61963"/>
        <dbReference type="ChEBI" id="CHEBI:65315"/>
        <dbReference type="ChEBI" id="CHEBI:87170"/>
        <dbReference type="ChEBI" id="CHEBI:456215"/>
        <dbReference type="EC" id="2.8.1.13"/>
    </reaction>
</comment>
<keyword evidence="5 9" id="KW-0067">ATP-binding</keyword>
<sequence length="361" mass="40601">MAKTIGKKTRVCIAMSGGVDSSVAAALLKSQGYDCIGAFFITWTKDAKGLTKCPWEQDVFDARRVCAKLDIPLYVFNFEKDYKKRVVDYLFAEYRQGRTPNPDIMCNKEIKFKLFLNKAKEIGADFIATGHYAQIKKNQGGYDLVKGKDKNKDQSYFLYTLNQNQLKHTLFPIGHLIKPQVRQLAKKFRLPNWNKKDSQGICFLGKVKLTDFLKTKIPVKIGKIVDTQGKVLGQHQGTAFYTIGQRHGLNVGGLNAPYYVVKKIRKTNTLVVGLDRTKELFAKTLTVGSLSWVNQAPKIPGNYQAKIRYRQPDQKVRIAAKTKKEIKAVFPKPQRAAALGQSVVFYSGKKVLGGGIINKIN</sequence>
<evidence type="ECO:0000256" key="2">
    <source>
        <dbReference type="ARBA" id="ARBA00022679"/>
    </source>
</evidence>
<evidence type="ECO:0000256" key="5">
    <source>
        <dbReference type="ARBA" id="ARBA00022840"/>
    </source>
</evidence>
<feature type="binding site" evidence="9">
    <location>
        <begin position="14"/>
        <end position="21"/>
    </location>
    <ligand>
        <name>ATP</name>
        <dbReference type="ChEBI" id="CHEBI:30616"/>
    </ligand>
</feature>
<comment type="caution">
    <text evidence="12">The sequence shown here is derived from an EMBL/GenBank/DDBJ whole genome shotgun (WGS) entry which is preliminary data.</text>
</comment>
<dbReference type="HAMAP" id="MF_00144">
    <property type="entry name" value="tRNA_thiouridyl_MnmA"/>
    <property type="match status" value="1"/>
</dbReference>
<feature type="site" description="Interaction with tRNA" evidence="9">
    <location>
        <position position="131"/>
    </location>
</feature>
<evidence type="ECO:0000256" key="8">
    <source>
        <dbReference type="ARBA" id="ARBA00051542"/>
    </source>
</evidence>
<organism evidence="12 13">
    <name type="scientific">Candidatus Buchananbacteria bacterium RIFCSPHIGHO2_01_FULL_44_11</name>
    <dbReference type="NCBI Taxonomy" id="1797535"/>
    <lineage>
        <taxon>Bacteria</taxon>
        <taxon>Candidatus Buchananiibacteriota</taxon>
    </lineage>
</organism>
<feature type="region of interest" description="Interaction with tRNA" evidence="9">
    <location>
        <begin position="152"/>
        <end position="154"/>
    </location>
</feature>
<comment type="caution">
    <text evidence="9">Lacks conserved residue(s) required for the propagation of feature annotation.</text>
</comment>
<dbReference type="GO" id="GO:0000049">
    <property type="term" value="F:tRNA binding"/>
    <property type="evidence" value="ECO:0007669"/>
    <property type="project" value="UniProtKB-KW"/>
</dbReference>
<evidence type="ECO:0000256" key="3">
    <source>
        <dbReference type="ARBA" id="ARBA00022694"/>
    </source>
</evidence>
<dbReference type="GO" id="GO:0005737">
    <property type="term" value="C:cytoplasm"/>
    <property type="evidence" value="ECO:0007669"/>
    <property type="project" value="UniProtKB-SubCell"/>
</dbReference>
<feature type="region of interest" description="Interaction with target base in tRNA" evidence="9">
    <location>
        <begin position="101"/>
        <end position="103"/>
    </location>
</feature>
<feature type="domain" description="tRNA-specific 2-thiouridylase MnmA-like central" evidence="11">
    <location>
        <begin position="211"/>
        <end position="273"/>
    </location>
</feature>
<dbReference type="NCBIfam" id="NF001138">
    <property type="entry name" value="PRK00143.1"/>
    <property type="match status" value="1"/>
</dbReference>
<dbReference type="GO" id="GO:0103016">
    <property type="term" value="F:tRNA-uridine 2-sulfurtransferase activity"/>
    <property type="evidence" value="ECO:0007669"/>
    <property type="project" value="UniProtKB-EC"/>
</dbReference>